<dbReference type="GO" id="GO:1905502">
    <property type="term" value="F:acetyl-CoA binding"/>
    <property type="evidence" value="ECO:0007669"/>
    <property type="project" value="TreeGrafter"/>
</dbReference>
<dbReference type="GO" id="GO:0005737">
    <property type="term" value="C:cytoplasm"/>
    <property type="evidence" value="ECO:0007669"/>
    <property type="project" value="TreeGrafter"/>
</dbReference>
<organism evidence="2 3">
    <name type="scientific">Anatilimnocola aggregata</name>
    <dbReference type="NCBI Taxonomy" id="2528021"/>
    <lineage>
        <taxon>Bacteria</taxon>
        <taxon>Pseudomonadati</taxon>
        <taxon>Planctomycetota</taxon>
        <taxon>Planctomycetia</taxon>
        <taxon>Pirellulales</taxon>
        <taxon>Pirellulaceae</taxon>
        <taxon>Anatilimnocola</taxon>
    </lineage>
</organism>
<dbReference type="CDD" id="cd04301">
    <property type="entry name" value="NAT_SF"/>
    <property type="match status" value="1"/>
</dbReference>
<dbReference type="RefSeq" id="WP_145088562.1">
    <property type="nucleotide sequence ID" value="NZ_CP036274.1"/>
</dbReference>
<dbReference type="Pfam" id="PF00583">
    <property type="entry name" value="Acetyltransf_1"/>
    <property type="match status" value="1"/>
</dbReference>
<dbReference type="KEGG" id="aagg:ETAA8_26920"/>
<keyword evidence="3" id="KW-1185">Reference proteome</keyword>
<keyword evidence="2" id="KW-0808">Transferase</keyword>
<dbReference type="EMBL" id="CP036274">
    <property type="protein sequence ID" value="QDU27604.1"/>
    <property type="molecule type" value="Genomic_DNA"/>
</dbReference>
<dbReference type="InterPro" id="IPR016181">
    <property type="entry name" value="Acyl_CoA_acyltransferase"/>
</dbReference>
<proteinExistence type="predicted"/>
<sequence length="155" mass="17511">MLEILPLAARPDTIEQLAAWHFGEWGKLNPTNDIAARSLKLQRHLQEHAIPTTFVGVEGTELLGSASLVEQDLDLRPEYTPWLASVFVAPEHRARGIGRQLVERIMAEAESLGVTKLYLFTFHHERFYASLGWHRVEGAVYRGEPITIMAWNPGN</sequence>
<dbReference type="GO" id="GO:0008080">
    <property type="term" value="F:N-acetyltransferase activity"/>
    <property type="evidence" value="ECO:0007669"/>
    <property type="project" value="InterPro"/>
</dbReference>
<accession>A0A517YBL2</accession>
<dbReference type="Proteomes" id="UP000315017">
    <property type="component" value="Chromosome"/>
</dbReference>
<evidence type="ECO:0000259" key="1">
    <source>
        <dbReference type="PROSITE" id="PS51186"/>
    </source>
</evidence>
<dbReference type="InterPro" id="IPR000182">
    <property type="entry name" value="GNAT_dom"/>
</dbReference>
<dbReference type="PROSITE" id="PS51186">
    <property type="entry name" value="GNAT"/>
    <property type="match status" value="1"/>
</dbReference>
<protein>
    <submittedName>
        <fullName evidence="2">Acetyltransferase</fullName>
    </submittedName>
</protein>
<dbReference type="PANTHER" id="PTHR13538">
    <property type="entry name" value="N-ACETYLTRANSFERASE 6"/>
    <property type="match status" value="1"/>
</dbReference>
<dbReference type="Gene3D" id="3.40.630.30">
    <property type="match status" value="1"/>
</dbReference>
<dbReference type="AlphaFoldDB" id="A0A517YBL2"/>
<dbReference type="InterPro" id="IPR039840">
    <property type="entry name" value="NAA80"/>
</dbReference>
<gene>
    <name evidence="2" type="ORF">ETAA8_26920</name>
</gene>
<dbReference type="PANTHER" id="PTHR13538:SF4">
    <property type="entry name" value="N-ALPHA-ACETYLTRANSFERASE 80"/>
    <property type="match status" value="1"/>
</dbReference>
<evidence type="ECO:0000313" key="3">
    <source>
        <dbReference type="Proteomes" id="UP000315017"/>
    </source>
</evidence>
<dbReference type="SUPFAM" id="SSF55729">
    <property type="entry name" value="Acyl-CoA N-acyltransferases (Nat)"/>
    <property type="match status" value="1"/>
</dbReference>
<name>A0A517YBL2_9BACT</name>
<feature type="domain" description="N-acetyltransferase" evidence="1">
    <location>
        <begin position="2"/>
        <end position="154"/>
    </location>
</feature>
<evidence type="ECO:0000313" key="2">
    <source>
        <dbReference type="EMBL" id="QDU27604.1"/>
    </source>
</evidence>
<reference evidence="2 3" key="1">
    <citation type="submission" date="2019-02" db="EMBL/GenBank/DDBJ databases">
        <title>Deep-cultivation of Planctomycetes and their phenomic and genomic characterization uncovers novel biology.</title>
        <authorList>
            <person name="Wiegand S."/>
            <person name="Jogler M."/>
            <person name="Boedeker C."/>
            <person name="Pinto D."/>
            <person name="Vollmers J."/>
            <person name="Rivas-Marin E."/>
            <person name="Kohn T."/>
            <person name="Peeters S.H."/>
            <person name="Heuer A."/>
            <person name="Rast P."/>
            <person name="Oberbeckmann S."/>
            <person name="Bunk B."/>
            <person name="Jeske O."/>
            <person name="Meyerdierks A."/>
            <person name="Storesund J.E."/>
            <person name="Kallscheuer N."/>
            <person name="Luecker S."/>
            <person name="Lage O.M."/>
            <person name="Pohl T."/>
            <person name="Merkel B.J."/>
            <person name="Hornburger P."/>
            <person name="Mueller R.-W."/>
            <person name="Bruemmer F."/>
            <person name="Labrenz M."/>
            <person name="Spormann A.M."/>
            <person name="Op den Camp H."/>
            <person name="Overmann J."/>
            <person name="Amann R."/>
            <person name="Jetten M.S.M."/>
            <person name="Mascher T."/>
            <person name="Medema M.H."/>
            <person name="Devos D.P."/>
            <person name="Kaster A.-K."/>
            <person name="Ovreas L."/>
            <person name="Rohde M."/>
            <person name="Galperin M.Y."/>
            <person name="Jogler C."/>
        </authorList>
    </citation>
    <scope>NUCLEOTIDE SEQUENCE [LARGE SCALE GENOMIC DNA]</scope>
    <source>
        <strain evidence="2 3">ETA_A8</strain>
    </source>
</reference>
<dbReference type="OrthoDB" id="9805924at2"/>